<organism evidence="6 7">
    <name type="scientific">Bryocella elongata</name>
    <dbReference type="NCBI Taxonomy" id="863522"/>
    <lineage>
        <taxon>Bacteria</taxon>
        <taxon>Pseudomonadati</taxon>
        <taxon>Acidobacteriota</taxon>
        <taxon>Terriglobia</taxon>
        <taxon>Terriglobales</taxon>
        <taxon>Acidobacteriaceae</taxon>
        <taxon>Bryocella</taxon>
    </lineage>
</organism>
<dbReference type="GO" id="GO:0005524">
    <property type="term" value="F:ATP binding"/>
    <property type="evidence" value="ECO:0007669"/>
    <property type="project" value="UniProtKB-KW"/>
</dbReference>
<dbReference type="Pfam" id="PF00005">
    <property type="entry name" value="ABC_tran"/>
    <property type="match status" value="1"/>
</dbReference>
<dbReference type="GO" id="GO:0016887">
    <property type="term" value="F:ATP hydrolysis activity"/>
    <property type="evidence" value="ECO:0007669"/>
    <property type="project" value="InterPro"/>
</dbReference>
<evidence type="ECO:0000313" key="7">
    <source>
        <dbReference type="Proteomes" id="UP000236728"/>
    </source>
</evidence>
<dbReference type="RefSeq" id="WP_103931221.1">
    <property type="nucleotide sequence ID" value="NZ_FNVA01000001.1"/>
</dbReference>
<dbReference type="Proteomes" id="UP000236728">
    <property type="component" value="Unassembled WGS sequence"/>
</dbReference>
<dbReference type="InterPro" id="IPR017871">
    <property type="entry name" value="ABC_transporter-like_CS"/>
</dbReference>
<dbReference type="SMART" id="SM00382">
    <property type="entry name" value="AAA"/>
    <property type="match status" value="1"/>
</dbReference>
<dbReference type="CDD" id="cd03255">
    <property type="entry name" value="ABC_MJ0796_LolCDE_FtsE"/>
    <property type="match status" value="1"/>
</dbReference>
<keyword evidence="7" id="KW-1185">Reference proteome</keyword>
<accession>A0A1H5SNS0</accession>
<keyword evidence="2" id="KW-0813">Transport</keyword>
<keyword evidence="3" id="KW-0547">Nucleotide-binding</keyword>
<reference evidence="6 7" key="1">
    <citation type="submission" date="2016-10" db="EMBL/GenBank/DDBJ databases">
        <authorList>
            <person name="de Groot N.N."/>
        </authorList>
    </citation>
    <scope>NUCLEOTIDE SEQUENCE [LARGE SCALE GENOMIC DNA]</scope>
    <source>
        <strain evidence="6 7">DSM 22489</strain>
    </source>
</reference>
<dbReference type="AlphaFoldDB" id="A0A1H5SNS0"/>
<evidence type="ECO:0000256" key="2">
    <source>
        <dbReference type="ARBA" id="ARBA00022448"/>
    </source>
</evidence>
<dbReference type="InterPro" id="IPR003593">
    <property type="entry name" value="AAA+_ATPase"/>
</dbReference>
<dbReference type="InterPro" id="IPR017911">
    <property type="entry name" value="MacB-like_ATP-bd"/>
</dbReference>
<dbReference type="GO" id="GO:0022857">
    <property type="term" value="F:transmembrane transporter activity"/>
    <property type="evidence" value="ECO:0007669"/>
    <property type="project" value="TreeGrafter"/>
</dbReference>
<dbReference type="GO" id="GO:0005886">
    <property type="term" value="C:plasma membrane"/>
    <property type="evidence" value="ECO:0007669"/>
    <property type="project" value="TreeGrafter"/>
</dbReference>
<dbReference type="InterPro" id="IPR003439">
    <property type="entry name" value="ABC_transporter-like_ATP-bd"/>
</dbReference>
<dbReference type="EMBL" id="FNVA01000001">
    <property type="protein sequence ID" value="SEF51481.1"/>
    <property type="molecule type" value="Genomic_DNA"/>
</dbReference>
<keyword evidence="6" id="KW-0449">Lipoprotein</keyword>
<evidence type="ECO:0000256" key="1">
    <source>
        <dbReference type="ARBA" id="ARBA00005417"/>
    </source>
</evidence>
<proteinExistence type="inferred from homology"/>
<name>A0A1H5SNS0_9BACT</name>
<dbReference type="PROSITE" id="PS50893">
    <property type="entry name" value="ABC_TRANSPORTER_2"/>
    <property type="match status" value="1"/>
</dbReference>
<dbReference type="OrthoDB" id="9791546at2"/>
<dbReference type="PANTHER" id="PTHR24220:SF689">
    <property type="entry name" value="LIPOPROTEIN-RELEASING SYSTEM ATP-BINDING PROTEIN LOLD"/>
    <property type="match status" value="1"/>
</dbReference>
<protein>
    <submittedName>
        <fullName evidence="6">Lipoprotein-releasing system ATP-binding protein</fullName>
    </submittedName>
</protein>
<dbReference type="InterPro" id="IPR015854">
    <property type="entry name" value="ABC_transpr_LolD-like"/>
</dbReference>
<keyword evidence="4 6" id="KW-0067">ATP-binding</keyword>
<feature type="domain" description="ABC transporter" evidence="5">
    <location>
        <begin position="8"/>
        <end position="231"/>
    </location>
</feature>
<dbReference type="InterPro" id="IPR027417">
    <property type="entry name" value="P-loop_NTPase"/>
</dbReference>
<dbReference type="SUPFAM" id="SSF52540">
    <property type="entry name" value="P-loop containing nucleoside triphosphate hydrolases"/>
    <property type="match status" value="1"/>
</dbReference>
<dbReference type="PROSITE" id="PS00211">
    <property type="entry name" value="ABC_TRANSPORTER_1"/>
    <property type="match status" value="1"/>
</dbReference>
<sequence length="231" mass="24867">MATSSPILRAEALEKTYPPLTSGAPGLTLFRDLSLEVAPGEMVAVVGQSGAGKSTLLHLMAALDRPTTGNVYVGETEVTALTPRQQSAFRNRQIGYVWQFHYLLPEFTALENAAMPLLARGVAKSEALAAAETWLARVGLAGRGHHRSGELSGGEQQRVSIARALVTQPRLLLADEPTGDLDTTTSTQVFELLQQLHREQGLASLIVTHNLDFAARCDRVLRLKGGQLHPA</sequence>
<evidence type="ECO:0000313" key="6">
    <source>
        <dbReference type="EMBL" id="SEF51481.1"/>
    </source>
</evidence>
<comment type="similarity">
    <text evidence="1">Belongs to the ABC transporter superfamily.</text>
</comment>
<evidence type="ECO:0000256" key="4">
    <source>
        <dbReference type="ARBA" id="ARBA00022840"/>
    </source>
</evidence>
<evidence type="ECO:0000256" key="3">
    <source>
        <dbReference type="ARBA" id="ARBA00022741"/>
    </source>
</evidence>
<dbReference type="PANTHER" id="PTHR24220">
    <property type="entry name" value="IMPORT ATP-BINDING PROTEIN"/>
    <property type="match status" value="1"/>
</dbReference>
<gene>
    <name evidence="6" type="ORF">SAMN05421819_0260</name>
</gene>
<evidence type="ECO:0000259" key="5">
    <source>
        <dbReference type="PROSITE" id="PS50893"/>
    </source>
</evidence>
<dbReference type="Gene3D" id="3.40.50.300">
    <property type="entry name" value="P-loop containing nucleotide triphosphate hydrolases"/>
    <property type="match status" value="1"/>
</dbReference>